<keyword evidence="1" id="KW-0472">Membrane</keyword>
<dbReference type="EMBL" id="CAXLJM020000017">
    <property type="protein sequence ID" value="CAL8083878.1"/>
    <property type="molecule type" value="Genomic_DNA"/>
</dbReference>
<keyword evidence="1" id="KW-1133">Transmembrane helix</keyword>
<feature type="transmembrane region" description="Helical" evidence="1">
    <location>
        <begin position="110"/>
        <end position="131"/>
    </location>
</feature>
<feature type="transmembrane region" description="Helical" evidence="1">
    <location>
        <begin position="20"/>
        <end position="42"/>
    </location>
</feature>
<accession>A0ABP1Q3U1</accession>
<feature type="transmembrane region" description="Helical" evidence="1">
    <location>
        <begin position="54"/>
        <end position="74"/>
    </location>
</feature>
<name>A0ABP1Q3U1_9HEXA</name>
<dbReference type="Proteomes" id="UP001642540">
    <property type="component" value="Unassembled WGS sequence"/>
</dbReference>
<reference evidence="2 3" key="1">
    <citation type="submission" date="2024-08" db="EMBL/GenBank/DDBJ databases">
        <authorList>
            <person name="Cucini C."/>
            <person name="Frati F."/>
        </authorList>
    </citation>
    <scope>NUCLEOTIDE SEQUENCE [LARGE SCALE GENOMIC DNA]</scope>
</reference>
<organism evidence="2 3">
    <name type="scientific">Orchesella dallaii</name>
    <dbReference type="NCBI Taxonomy" id="48710"/>
    <lineage>
        <taxon>Eukaryota</taxon>
        <taxon>Metazoa</taxon>
        <taxon>Ecdysozoa</taxon>
        <taxon>Arthropoda</taxon>
        <taxon>Hexapoda</taxon>
        <taxon>Collembola</taxon>
        <taxon>Entomobryomorpha</taxon>
        <taxon>Entomobryoidea</taxon>
        <taxon>Orchesellidae</taxon>
        <taxon>Orchesellinae</taxon>
        <taxon>Orchesella</taxon>
    </lineage>
</organism>
<keyword evidence="1" id="KW-0812">Transmembrane</keyword>
<sequence length="154" mass="16836">MNRSPCPCMPLDQAVRVLAIIDGVLDGVGILIFLTELIVMIAGSNVRALDVGRLVAGLIFEILFVWLATTLYEATNTRNQRACRRWLYMTGALVVLLILGIIVYSSLGEFALDFIIILIIIAFKIYESLVVNAFSQEVMRDGQAPGNSESAVAS</sequence>
<keyword evidence="3" id="KW-1185">Reference proteome</keyword>
<evidence type="ECO:0000313" key="3">
    <source>
        <dbReference type="Proteomes" id="UP001642540"/>
    </source>
</evidence>
<gene>
    <name evidence="2" type="ORF">ODALV1_LOCUS5625</name>
</gene>
<protein>
    <submittedName>
        <fullName evidence="2">Uncharacterized protein</fullName>
    </submittedName>
</protein>
<evidence type="ECO:0000256" key="1">
    <source>
        <dbReference type="SAM" id="Phobius"/>
    </source>
</evidence>
<comment type="caution">
    <text evidence="2">The sequence shown here is derived from an EMBL/GenBank/DDBJ whole genome shotgun (WGS) entry which is preliminary data.</text>
</comment>
<proteinExistence type="predicted"/>
<evidence type="ECO:0000313" key="2">
    <source>
        <dbReference type="EMBL" id="CAL8083878.1"/>
    </source>
</evidence>
<feature type="transmembrane region" description="Helical" evidence="1">
    <location>
        <begin position="86"/>
        <end position="104"/>
    </location>
</feature>